<sequence>MKINIIIQSTIILGMVFTSSCTQETTKSSEVEEEYEYTIVDGNFVDPSMISESNTGELILFYLPGIIGSNPAGCDSYPCTKYIRSAVTKLSSDSMYVIEGDRADKQLTEGTFSDPDIISDGMGTYFLYVSEGQSVRVYTSDNLGSTFVEQGLASEGQGGVPSGIKLGANEFALFVTTGDGINKGTGSDGISFSGFSEIEFHDGAENREYADPSIIPWPWNAGECATADTSFQYLFAYHYCDSGDCSQPTNHMVGLAGTNNGSDFHPIAMFDTFNGSVPDIVYHDGAVFMMFTANQSVNWKKFNSCFEVIDEGYAYLYQ</sequence>
<evidence type="ECO:0000313" key="1">
    <source>
        <dbReference type="EMBL" id="SVC25351.1"/>
    </source>
</evidence>
<protein>
    <recommendedName>
        <fullName evidence="2">Glycosyl hydrolase family 32 N-terminal domain-containing protein</fullName>
    </recommendedName>
</protein>
<proteinExistence type="predicted"/>
<reference evidence="1" key="1">
    <citation type="submission" date="2018-05" db="EMBL/GenBank/DDBJ databases">
        <authorList>
            <person name="Lanie J.A."/>
            <person name="Ng W.-L."/>
            <person name="Kazmierczak K.M."/>
            <person name="Andrzejewski T.M."/>
            <person name="Davidsen T.M."/>
            <person name="Wayne K.J."/>
            <person name="Tettelin H."/>
            <person name="Glass J.I."/>
            <person name="Rusch D."/>
            <person name="Podicherti R."/>
            <person name="Tsui H.-C.T."/>
            <person name="Winkler M.E."/>
        </authorList>
    </citation>
    <scope>NUCLEOTIDE SEQUENCE</scope>
</reference>
<dbReference type="SUPFAM" id="SSF75005">
    <property type="entry name" value="Arabinanase/levansucrase/invertase"/>
    <property type="match status" value="1"/>
</dbReference>
<accession>A0A382KRT5</accession>
<dbReference type="AlphaFoldDB" id="A0A382KRT5"/>
<dbReference type="PROSITE" id="PS51257">
    <property type="entry name" value="PROKAR_LIPOPROTEIN"/>
    <property type="match status" value="1"/>
</dbReference>
<gene>
    <name evidence="1" type="ORF">METZ01_LOCUS278205</name>
</gene>
<name>A0A382KRT5_9ZZZZ</name>
<dbReference type="InterPro" id="IPR023296">
    <property type="entry name" value="Glyco_hydro_beta-prop_sf"/>
</dbReference>
<evidence type="ECO:0008006" key="2">
    <source>
        <dbReference type="Google" id="ProtNLM"/>
    </source>
</evidence>
<dbReference type="EMBL" id="UINC01081471">
    <property type="protein sequence ID" value="SVC25351.1"/>
    <property type="molecule type" value="Genomic_DNA"/>
</dbReference>
<organism evidence="1">
    <name type="scientific">marine metagenome</name>
    <dbReference type="NCBI Taxonomy" id="408172"/>
    <lineage>
        <taxon>unclassified sequences</taxon>
        <taxon>metagenomes</taxon>
        <taxon>ecological metagenomes</taxon>
    </lineage>
</organism>